<sequence>MATETTTSQPPVPFLKLKEIAHEACDTVLASVTAYNHSSAESWNSEIIVSLLLPQLSARFSGPSVRFQNSPKPFQIQIIDQKLSIERNKSKLNPRAVLRTDAPPPAVCPK</sequence>
<dbReference type="EMBL" id="JAACFV010000056">
    <property type="protein sequence ID" value="KAF7508276.1"/>
    <property type="molecule type" value="Genomic_DNA"/>
</dbReference>
<evidence type="ECO:0000313" key="2">
    <source>
        <dbReference type="Proteomes" id="UP000606974"/>
    </source>
</evidence>
<dbReference type="Proteomes" id="UP000606974">
    <property type="component" value="Unassembled WGS sequence"/>
</dbReference>
<dbReference type="AlphaFoldDB" id="A0A8H7AJJ7"/>
<reference evidence="1" key="1">
    <citation type="submission" date="2020-02" db="EMBL/GenBank/DDBJ databases">
        <authorList>
            <person name="Palmer J.M."/>
        </authorList>
    </citation>
    <scope>NUCLEOTIDE SEQUENCE</scope>
    <source>
        <strain evidence="1">EPUS1.4</strain>
        <tissue evidence="1">Thallus</tissue>
    </source>
</reference>
<accession>A0A8H7AJJ7</accession>
<organism evidence="1 2">
    <name type="scientific">Endocarpon pusillum</name>
    <dbReference type="NCBI Taxonomy" id="364733"/>
    <lineage>
        <taxon>Eukaryota</taxon>
        <taxon>Fungi</taxon>
        <taxon>Dikarya</taxon>
        <taxon>Ascomycota</taxon>
        <taxon>Pezizomycotina</taxon>
        <taxon>Eurotiomycetes</taxon>
        <taxon>Chaetothyriomycetidae</taxon>
        <taxon>Verrucariales</taxon>
        <taxon>Verrucariaceae</taxon>
        <taxon>Endocarpon</taxon>
    </lineage>
</organism>
<proteinExistence type="predicted"/>
<dbReference type="OrthoDB" id="10059120at2759"/>
<keyword evidence="2" id="KW-1185">Reference proteome</keyword>
<evidence type="ECO:0000313" key="1">
    <source>
        <dbReference type="EMBL" id="KAF7508276.1"/>
    </source>
</evidence>
<gene>
    <name evidence="1" type="ORF">GJ744_009421</name>
</gene>
<comment type="caution">
    <text evidence="1">The sequence shown here is derived from an EMBL/GenBank/DDBJ whole genome shotgun (WGS) entry which is preliminary data.</text>
</comment>
<name>A0A8H7AJJ7_9EURO</name>
<protein>
    <submittedName>
        <fullName evidence="1">Uncharacterized protein</fullName>
    </submittedName>
</protein>